<evidence type="ECO:0000313" key="4">
    <source>
        <dbReference type="Proteomes" id="UP000007590"/>
    </source>
</evidence>
<dbReference type="PROSITE" id="PS50173">
    <property type="entry name" value="UMUC"/>
    <property type="match status" value="1"/>
</dbReference>
<dbReference type="InterPro" id="IPR017961">
    <property type="entry name" value="DNA_pol_Y-fam_little_finger"/>
</dbReference>
<evidence type="ECO:0000259" key="2">
    <source>
        <dbReference type="PROSITE" id="PS50173"/>
    </source>
</evidence>
<dbReference type="Proteomes" id="UP000007590">
    <property type="component" value="Chromosome"/>
</dbReference>
<dbReference type="InterPro" id="IPR001126">
    <property type="entry name" value="UmuC"/>
</dbReference>
<feature type="domain" description="UmuC" evidence="2">
    <location>
        <begin position="14"/>
        <end position="197"/>
    </location>
</feature>
<dbReference type="KEGG" id="scn:Solca_0822"/>
<dbReference type="SUPFAM" id="SSF56672">
    <property type="entry name" value="DNA/RNA polymerases"/>
    <property type="match status" value="1"/>
</dbReference>
<dbReference type="PANTHER" id="PTHR11076">
    <property type="entry name" value="DNA REPAIR POLYMERASE UMUC / TRANSFERASE FAMILY MEMBER"/>
    <property type="match status" value="1"/>
</dbReference>
<evidence type="ECO:0000256" key="1">
    <source>
        <dbReference type="ARBA" id="ARBA00010945"/>
    </source>
</evidence>
<dbReference type="GO" id="GO:0009432">
    <property type="term" value="P:SOS response"/>
    <property type="evidence" value="ECO:0007669"/>
    <property type="project" value="TreeGrafter"/>
</dbReference>
<keyword evidence="4" id="KW-1185">Reference proteome</keyword>
<organism evidence="3 4">
    <name type="scientific">Solitalea canadensis (strain ATCC 29591 / DSM 3403 / JCM 21819 / LMG 8368 / NBRC 15130 / NCIMB 12057 / USAM 9D)</name>
    <name type="common">Flexibacter canadensis</name>
    <dbReference type="NCBI Taxonomy" id="929556"/>
    <lineage>
        <taxon>Bacteria</taxon>
        <taxon>Pseudomonadati</taxon>
        <taxon>Bacteroidota</taxon>
        <taxon>Sphingobacteriia</taxon>
        <taxon>Sphingobacteriales</taxon>
        <taxon>Sphingobacteriaceae</taxon>
        <taxon>Solitalea</taxon>
    </lineage>
</organism>
<dbReference type="InterPro" id="IPR043128">
    <property type="entry name" value="Rev_trsase/Diguanyl_cyclase"/>
</dbReference>
<protein>
    <submittedName>
        <fullName evidence="3">Nucleotidyltransferase/DNA polymerase involved in DNA repair</fullName>
    </submittedName>
</protein>
<dbReference type="RefSeq" id="WP_014679167.1">
    <property type="nucleotide sequence ID" value="NC_017770.1"/>
</dbReference>
<dbReference type="GO" id="GO:0005829">
    <property type="term" value="C:cytosol"/>
    <property type="evidence" value="ECO:0007669"/>
    <property type="project" value="TreeGrafter"/>
</dbReference>
<dbReference type="EMBL" id="CP003349">
    <property type="protein sequence ID" value="AFD05939.1"/>
    <property type="molecule type" value="Genomic_DNA"/>
</dbReference>
<comment type="similarity">
    <text evidence="1">Belongs to the DNA polymerase type-Y family.</text>
</comment>
<dbReference type="Gene3D" id="3.30.70.270">
    <property type="match status" value="1"/>
</dbReference>
<dbReference type="GO" id="GO:0042276">
    <property type="term" value="P:error-prone translesion synthesis"/>
    <property type="evidence" value="ECO:0007669"/>
    <property type="project" value="TreeGrafter"/>
</dbReference>
<dbReference type="OrthoDB" id="9808813at2"/>
<keyword evidence="3" id="KW-0808">Transferase</keyword>
<dbReference type="Pfam" id="PF11799">
    <property type="entry name" value="IMS_C"/>
    <property type="match status" value="1"/>
</dbReference>
<dbReference type="GO" id="GO:0003684">
    <property type="term" value="F:damaged DNA binding"/>
    <property type="evidence" value="ECO:0007669"/>
    <property type="project" value="InterPro"/>
</dbReference>
<accession>H8KPP1</accession>
<name>H8KPP1_SOLCM</name>
<dbReference type="GO" id="GO:0003887">
    <property type="term" value="F:DNA-directed DNA polymerase activity"/>
    <property type="evidence" value="ECO:0007669"/>
    <property type="project" value="TreeGrafter"/>
</dbReference>
<reference evidence="3" key="1">
    <citation type="submission" date="2012-02" db="EMBL/GenBank/DDBJ databases">
        <title>The complete genome of Solitalea canadensis DSM 3403.</title>
        <authorList>
            <consortium name="US DOE Joint Genome Institute (JGI-PGF)"/>
            <person name="Lucas S."/>
            <person name="Copeland A."/>
            <person name="Lapidus A."/>
            <person name="Glavina del Rio T."/>
            <person name="Dalin E."/>
            <person name="Tice H."/>
            <person name="Bruce D."/>
            <person name="Goodwin L."/>
            <person name="Pitluck S."/>
            <person name="Peters L."/>
            <person name="Ovchinnikova G."/>
            <person name="Lu M."/>
            <person name="Kyrpides N."/>
            <person name="Mavromatis K."/>
            <person name="Ivanova N."/>
            <person name="Brettin T."/>
            <person name="Detter J.C."/>
            <person name="Han C."/>
            <person name="Larimer F."/>
            <person name="Land M."/>
            <person name="Hauser L."/>
            <person name="Markowitz V."/>
            <person name="Cheng J.-F."/>
            <person name="Hugenholtz P."/>
            <person name="Woyke T."/>
            <person name="Wu D."/>
            <person name="Spring S."/>
            <person name="Schroeder M."/>
            <person name="Kopitz M."/>
            <person name="Brambilla E."/>
            <person name="Klenk H.-P."/>
            <person name="Eisen J.A."/>
        </authorList>
    </citation>
    <scope>NUCLEOTIDE SEQUENCE</scope>
    <source>
        <strain evidence="3">DSM 3403</strain>
    </source>
</reference>
<gene>
    <name evidence="3" type="ordered locus">Solca_0822</name>
</gene>
<dbReference type="STRING" id="929556.Solca_0822"/>
<dbReference type="InterPro" id="IPR050116">
    <property type="entry name" value="DNA_polymerase-Y"/>
</dbReference>
<proteinExistence type="inferred from homology"/>
<dbReference type="AlphaFoldDB" id="H8KPP1"/>
<dbReference type="HOGENOM" id="CLU_012348_1_1_10"/>
<dbReference type="eggNOG" id="COG0389">
    <property type="taxonomic scope" value="Bacteria"/>
</dbReference>
<evidence type="ECO:0000313" key="3">
    <source>
        <dbReference type="EMBL" id="AFD05939.1"/>
    </source>
</evidence>
<sequence length="426" mass="48309">MNQNRISKDGQALVLFIDMNSFFASCEQQDNYWLRGRPIGVCVYTGQYGCIIAPSIEAKKRGIKTGMRLNEAIRICPELVPLETNPDRYRGYHVKIIKILKRYAEDVIPKSIDEAVVNLTNYKLIYDDVSELAKKIKKDINREVGDWLKCSIGIAPNAFLAKLASGIKKPDGLTIINEQNIDEVLGRLQLVDLPGISSNMAWRLQKHGINNPIQLRYAQPEKVKNACQSVVGLYWHYRLNFSEVDLSTHDYKSMQAMRQISASQRENVEQVEAILLTLCTTLEKRMVRQNVLANDISVSIRYEDGRWGDMIKPGAPIQEATEILRLIKLKMKQSALRSGSESLLNNKITSLGVGVFNFVDGDLAQFNMFENTLRKDNLRKLVYDIKSKFGNDKLVKAVELTNGKVLKDVIGFGSVKDLDEDYIMQL</sequence>
<dbReference type="PANTHER" id="PTHR11076:SF34">
    <property type="entry name" value="PROTEIN UMUC"/>
    <property type="match status" value="1"/>
</dbReference>
<dbReference type="Gene3D" id="3.40.1170.60">
    <property type="match status" value="1"/>
</dbReference>
<dbReference type="Pfam" id="PF00817">
    <property type="entry name" value="IMS"/>
    <property type="match status" value="1"/>
</dbReference>
<dbReference type="InterPro" id="IPR043502">
    <property type="entry name" value="DNA/RNA_pol_sf"/>
</dbReference>
<dbReference type="GO" id="GO:0006281">
    <property type="term" value="P:DNA repair"/>
    <property type="evidence" value="ECO:0007669"/>
    <property type="project" value="InterPro"/>
</dbReference>